<dbReference type="Proteomes" id="UP000238479">
    <property type="component" value="Chromosome 3"/>
</dbReference>
<dbReference type="PANTHER" id="PTHR33356">
    <property type="entry name" value="TIP41-LIKE PROTEIN"/>
    <property type="match status" value="1"/>
</dbReference>
<dbReference type="EMBL" id="PDCK01000041">
    <property type="protein sequence ID" value="PRQ43077.1"/>
    <property type="molecule type" value="Genomic_DNA"/>
</dbReference>
<gene>
    <name evidence="1" type="ORF">RchiOBHm_Chr3g0464501</name>
</gene>
<dbReference type="Gramene" id="PRQ43077">
    <property type="protein sequence ID" value="PRQ43077"/>
    <property type="gene ID" value="RchiOBHm_Chr3g0464501"/>
</dbReference>
<sequence>MADEFDDAAFWLPQEILTYSDDEISPKIDSGSRKMSSFGSDTDATFKTALFPFEFPHSGFGAFGVSSDFSSPVESSETESDEEEYLAGLTRQLAQSTLDDEFKRYDSVLGSKNNSKPWVSSGSPQSTLCAAGNGCGCGGQGSSRGSPNAQSPPATWDLLHAAAGEVAKMRIQEEALRFDQKSRGILGAPRELSPVTVPDFGYYLQHQQQSLSQKHLQFERLRQQQILKNNISAVLAQSQANGRFQHQRAQSHPMVQNRVRNTNNGPLGLSPSAWPPLQQAQRQQFQPNGPGFQGALMGAKKESTGTGVFLPRQIGTPSEYPRGKKQQPKQACPTVFVPAKVVHALKLNVEEMRVQSQPQVHNCFNGRNNPDYELALRLRNNSIAIAQPNRSMMRPQAPVNHEIRLPQEWTY</sequence>
<evidence type="ECO:0000313" key="2">
    <source>
        <dbReference type="Proteomes" id="UP000238479"/>
    </source>
</evidence>
<evidence type="ECO:0000313" key="1">
    <source>
        <dbReference type="EMBL" id="PRQ43077.1"/>
    </source>
</evidence>
<name>A0A2P6R9H4_ROSCH</name>
<keyword evidence="2" id="KW-1185">Reference proteome</keyword>
<dbReference type="STRING" id="74649.A0A2P6R9H4"/>
<organism evidence="1 2">
    <name type="scientific">Rosa chinensis</name>
    <name type="common">China rose</name>
    <dbReference type="NCBI Taxonomy" id="74649"/>
    <lineage>
        <taxon>Eukaryota</taxon>
        <taxon>Viridiplantae</taxon>
        <taxon>Streptophyta</taxon>
        <taxon>Embryophyta</taxon>
        <taxon>Tracheophyta</taxon>
        <taxon>Spermatophyta</taxon>
        <taxon>Magnoliopsida</taxon>
        <taxon>eudicotyledons</taxon>
        <taxon>Gunneridae</taxon>
        <taxon>Pentapetalae</taxon>
        <taxon>rosids</taxon>
        <taxon>fabids</taxon>
        <taxon>Rosales</taxon>
        <taxon>Rosaceae</taxon>
        <taxon>Rosoideae</taxon>
        <taxon>Rosoideae incertae sedis</taxon>
        <taxon>Rosa</taxon>
    </lineage>
</organism>
<comment type="caution">
    <text evidence="1">The sequence shown here is derived from an EMBL/GenBank/DDBJ whole genome shotgun (WGS) entry which is preliminary data.</text>
</comment>
<evidence type="ECO:0008006" key="3">
    <source>
        <dbReference type="Google" id="ProtNLM"/>
    </source>
</evidence>
<dbReference type="AlphaFoldDB" id="A0A2P6R9H4"/>
<dbReference type="OrthoDB" id="747893at2759"/>
<protein>
    <recommendedName>
        <fullName evidence="3">TIP41-like protein</fullName>
    </recommendedName>
</protein>
<proteinExistence type="predicted"/>
<dbReference type="PANTHER" id="PTHR33356:SF5">
    <property type="entry name" value="TIP41-LIKE PROTEIN"/>
    <property type="match status" value="1"/>
</dbReference>
<dbReference type="OMA" id="QSHPMVQ"/>
<reference evidence="1 2" key="1">
    <citation type="journal article" date="2018" name="Nat. Genet.">
        <title>The Rosa genome provides new insights in the design of modern roses.</title>
        <authorList>
            <person name="Bendahmane M."/>
        </authorList>
    </citation>
    <scope>NUCLEOTIDE SEQUENCE [LARGE SCALE GENOMIC DNA]</scope>
    <source>
        <strain evidence="2">cv. Old Blush</strain>
    </source>
</reference>
<accession>A0A2P6R9H4</accession>